<evidence type="ECO:0000313" key="7">
    <source>
        <dbReference type="Proteomes" id="UP000310200"/>
    </source>
</evidence>
<accession>A0A4S2L4D5</accession>
<evidence type="ECO:0000256" key="4">
    <source>
        <dbReference type="ARBA" id="ARBA00025806"/>
    </source>
</evidence>
<evidence type="ECO:0000256" key="3">
    <source>
        <dbReference type="ARBA" id="ARBA00023242"/>
    </source>
</evidence>
<keyword evidence="2" id="KW-0217">Developmental protein</keyword>
<organism evidence="6 7">
    <name type="scientific">Temnothorax longispinosus</name>
    <dbReference type="NCBI Taxonomy" id="300112"/>
    <lineage>
        <taxon>Eukaryota</taxon>
        <taxon>Metazoa</taxon>
        <taxon>Ecdysozoa</taxon>
        <taxon>Arthropoda</taxon>
        <taxon>Hexapoda</taxon>
        <taxon>Insecta</taxon>
        <taxon>Pterygota</taxon>
        <taxon>Neoptera</taxon>
        <taxon>Endopterygota</taxon>
        <taxon>Hymenoptera</taxon>
        <taxon>Apocrita</taxon>
        <taxon>Aculeata</taxon>
        <taxon>Formicoidea</taxon>
        <taxon>Formicidae</taxon>
        <taxon>Myrmicinae</taxon>
        <taxon>Temnothorax</taxon>
    </lineage>
</organism>
<comment type="similarity">
    <text evidence="4">Belongs to the DONSON family.</text>
</comment>
<evidence type="ECO:0000313" key="6">
    <source>
        <dbReference type="EMBL" id="TGZ57521.1"/>
    </source>
</evidence>
<dbReference type="STRING" id="300112.A0A4S2L4D5"/>
<reference evidence="6 7" key="1">
    <citation type="journal article" date="2019" name="Philos. Trans. R. Soc. Lond., B, Biol. Sci.">
        <title>Ant behaviour and brain gene expression of defending hosts depend on the ecological success of the intruding social parasite.</title>
        <authorList>
            <person name="Kaur R."/>
            <person name="Stoldt M."/>
            <person name="Jongepier E."/>
            <person name="Feldmeyer B."/>
            <person name="Menzel F."/>
            <person name="Bornberg-Bauer E."/>
            <person name="Foitzik S."/>
        </authorList>
    </citation>
    <scope>NUCLEOTIDE SEQUENCE [LARGE SCALE GENOMIC DNA]</scope>
    <source>
        <tissue evidence="6">Whole body</tissue>
    </source>
</reference>
<dbReference type="Proteomes" id="UP000310200">
    <property type="component" value="Unassembled WGS sequence"/>
</dbReference>
<feature type="compositionally biased region" description="Basic and acidic residues" evidence="5">
    <location>
        <begin position="507"/>
        <end position="524"/>
    </location>
</feature>
<dbReference type="GO" id="GO:0005634">
    <property type="term" value="C:nucleus"/>
    <property type="evidence" value="ECO:0007669"/>
    <property type="project" value="UniProtKB-SubCell"/>
</dbReference>
<dbReference type="EMBL" id="QBLH01000142">
    <property type="protein sequence ID" value="TGZ57521.1"/>
    <property type="molecule type" value="Genomic_DNA"/>
</dbReference>
<feature type="compositionally biased region" description="Acidic residues" evidence="5">
    <location>
        <begin position="537"/>
        <end position="548"/>
    </location>
</feature>
<proteinExistence type="inferred from homology"/>
<comment type="subcellular location">
    <subcellularLocation>
        <location evidence="1">Nucleus</location>
    </subcellularLocation>
</comment>
<dbReference type="PROSITE" id="PS51257">
    <property type="entry name" value="PROKAR_LIPOPROTEIN"/>
    <property type="match status" value="1"/>
</dbReference>
<dbReference type="PRINTS" id="PR02064">
    <property type="entry name" value="DONSON"/>
</dbReference>
<sequence length="799" mass="88604">MKTQSIDSLLQVVSVGSCSGSNESTVVGSLASVKGDFAATSLSCATTSDLLDSVLDNEHLPKIEDGRHTPRAVHIHDLLFLRNAYGVASVSNGGTVDDVDSLTHVNEHRLGSIDRDTPASELPKDIASIPGSVIVPCDIVQEIVLSAAKQSTDVANSVDCYSIDVRRVEQGRQQVRDMSNLTLHTPMAESENASALEWTRPDQVMQLHRMKLKKRALQARINKTTINAGDRQTATNLDALNSSVNVPQRISYQKRKNPFAINETCKKQKDLTSTGLEISNDNTLFELLHIDVQQEKPTTDSSTKDSLTFANVLSKLESTNQTSDASAPKGAKHIPIDWTLKTKMRFMSPKPFPWNGKLKTSEEASGTTGFVRCLDIGEKETTLDTSLNARFHQCCLIWQHPSLPWLELFPRSAGKVSASLANNASIVNNQNMKDALYREWCDSFRSLFHLLRARQCPYFYVCANTFTVLFRAAGICGLSEIHALITPTTRGFRQSLKQEEIEFSMPLRKDYKRRSDPTDPDSKTADVSTVDCQQESENYEEEEDDDETQDAWLESLGVENSEIKKINHSQARMTLEKESEVDNLRQSLVFVRGVETQALFNFLINCKSAIAMTGALAGVPPTLLAPTAFHGATLKPLKVRESVVRDNNDRYYSLELKGPLLPHVLPSLCHLMKSSQLEQYSASCAQLASTTSFSTARHGHAIVTREEDLDTTKDSLPPNVFGQENLSDCGFNEELLSHFCSPDPARIEILDSLKFFNGLYTWSKDNRIVIINLKAFPEGVTRDGNTIVKKGRSRTPGTT</sequence>
<evidence type="ECO:0000256" key="5">
    <source>
        <dbReference type="SAM" id="MobiDB-lite"/>
    </source>
</evidence>
<dbReference type="AlphaFoldDB" id="A0A4S2L4D5"/>
<feature type="region of interest" description="Disordered" evidence="5">
    <location>
        <begin position="507"/>
        <end position="548"/>
    </location>
</feature>
<keyword evidence="7" id="KW-1185">Reference proteome</keyword>
<name>A0A4S2L4D5_9HYME</name>
<dbReference type="PANTHER" id="PTHR12972:SF0">
    <property type="entry name" value="PROTEIN DOWNSTREAM NEIGHBOR OF SON"/>
    <property type="match status" value="1"/>
</dbReference>
<keyword evidence="3" id="KW-0539">Nucleus</keyword>
<comment type="caution">
    <text evidence="6">The sequence shown here is derived from an EMBL/GenBank/DDBJ whole genome shotgun (WGS) entry which is preliminary data.</text>
</comment>
<dbReference type="PANTHER" id="PTHR12972">
    <property type="entry name" value="DOWNSTREAM NEIGHBOR OF SON"/>
    <property type="match status" value="1"/>
</dbReference>
<evidence type="ECO:0000256" key="2">
    <source>
        <dbReference type="ARBA" id="ARBA00022473"/>
    </source>
</evidence>
<dbReference type="InterPro" id="IPR024861">
    <property type="entry name" value="Donson"/>
</dbReference>
<dbReference type="GO" id="GO:0033260">
    <property type="term" value="P:nuclear DNA replication"/>
    <property type="evidence" value="ECO:0007669"/>
    <property type="project" value="TreeGrafter"/>
</dbReference>
<gene>
    <name evidence="6" type="ORF">DBV15_02312</name>
</gene>
<protein>
    <submittedName>
        <fullName evidence="6">Protein downstream neighbor of son-like protein</fullName>
    </submittedName>
</protein>
<evidence type="ECO:0000256" key="1">
    <source>
        <dbReference type="ARBA" id="ARBA00004123"/>
    </source>
</evidence>